<feature type="region of interest" description="Disordered" evidence="1">
    <location>
        <begin position="27"/>
        <end position="46"/>
    </location>
</feature>
<protein>
    <submittedName>
        <fullName evidence="2">Uncharacterized protein</fullName>
    </submittedName>
</protein>
<accession>A0A4C1Z3S1</accession>
<proteinExistence type="predicted"/>
<sequence length="276" mass="30412">MSDGNSYDSNLTSYSARRLPLLNAGRMKRYGTSGRGSVQTAGPPGGAAVATVSYDAHAPGGVDDTRLELNRDGWQARISRPGHKSQPHGEARRRLSPSASAAQDSGLRHPGRKIHVPPMVFEHKKNKLHRPLQLENRIHRSRSGQEGASECPPGFGRWTFTARHRRSLRISKTYDLALERRWSATLTIPSVHIATCRSTLRGPVDGYQFYELCGVIVASSTCRFCETCLLFWDKNIHLNAFSLERVKAAPARAPRPAPAALSRRQIVSAGVSASRR</sequence>
<dbReference type="EMBL" id="BGZK01001555">
    <property type="protein sequence ID" value="GBP82240.1"/>
    <property type="molecule type" value="Genomic_DNA"/>
</dbReference>
<keyword evidence="3" id="KW-1185">Reference proteome</keyword>
<evidence type="ECO:0000256" key="1">
    <source>
        <dbReference type="SAM" id="MobiDB-lite"/>
    </source>
</evidence>
<dbReference type="Proteomes" id="UP000299102">
    <property type="component" value="Unassembled WGS sequence"/>
</dbReference>
<reference evidence="2 3" key="1">
    <citation type="journal article" date="2019" name="Commun. Biol.">
        <title>The bagworm genome reveals a unique fibroin gene that provides high tensile strength.</title>
        <authorList>
            <person name="Kono N."/>
            <person name="Nakamura H."/>
            <person name="Ohtoshi R."/>
            <person name="Tomita M."/>
            <person name="Numata K."/>
            <person name="Arakawa K."/>
        </authorList>
    </citation>
    <scope>NUCLEOTIDE SEQUENCE [LARGE SCALE GENOMIC DNA]</scope>
</reference>
<evidence type="ECO:0000313" key="3">
    <source>
        <dbReference type="Proteomes" id="UP000299102"/>
    </source>
</evidence>
<comment type="caution">
    <text evidence="2">The sequence shown here is derived from an EMBL/GenBank/DDBJ whole genome shotgun (WGS) entry which is preliminary data.</text>
</comment>
<dbReference type="AlphaFoldDB" id="A0A4C1Z3S1"/>
<organism evidence="2 3">
    <name type="scientific">Eumeta variegata</name>
    <name type="common">Bagworm moth</name>
    <name type="synonym">Eumeta japonica</name>
    <dbReference type="NCBI Taxonomy" id="151549"/>
    <lineage>
        <taxon>Eukaryota</taxon>
        <taxon>Metazoa</taxon>
        <taxon>Ecdysozoa</taxon>
        <taxon>Arthropoda</taxon>
        <taxon>Hexapoda</taxon>
        <taxon>Insecta</taxon>
        <taxon>Pterygota</taxon>
        <taxon>Neoptera</taxon>
        <taxon>Endopterygota</taxon>
        <taxon>Lepidoptera</taxon>
        <taxon>Glossata</taxon>
        <taxon>Ditrysia</taxon>
        <taxon>Tineoidea</taxon>
        <taxon>Psychidae</taxon>
        <taxon>Oiketicinae</taxon>
        <taxon>Eumeta</taxon>
    </lineage>
</organism>
<name>A0A4C1Z3S1_EUMVA</name>
<feature type="region of interest" description="Disordered" evidence="1">
    <location>
        <begin position="76"/>
        <end position="111"/>
    </location>
</feature>
<evidence type="ECO:0000313" key="2">
    <source>
        <dbReference type="EMBL" id="GBP82240.1"/>
    </source>
</evidence>
<gene>
    <name evidence="2" type="ORF">EVAR_54985_1</name>
</gene>